<feature type="domain" description="N-acetyltransferase" evidence="3">
    <location>
        <begin position="1"/>
        <end position="151"/>
    </location>
</feature>
<proteinExistence type="predicted"/>
<accession>Q2N954</accession>
<evidence type="ECO:0000259" key="3">
    <source>
        <dbReference type="PROSITE" id="PS51186"/>
    </source>
</evidence>
<evidence type="ECO:0000256" key="2">
    <source>
        <dbReference type="ARBA" id="ARBA00023315"/>
    </source>
</evidence>
<dbReference type="AlphaFoldDB" id="Q2N954"/>
<dbReference type="PANTHER" id="PTHR43420:SF44">
    <property type="entry name" value="ACETYLTRANSFERASE YPEA"/>
    <property type="match status" value="1"/>
</dbReference>
<dbReference type="Proteomes" id="UP000008808">
    <property type="component" value="Chromosome"/>
</dbReference>
<dbReference type="RefSeq" id="WP_011414617.1">
    <property type="nucleotide sequence ID" value="NC_007722.1"/>
</dbReference>
<dbReference type="InterPro" id="IPR016181">
    <property type="entry name" value="Acyl_CoA_acyltransferase"/>
</dbReference>
<dbReference type="PROSITE" id="PS51186">
    <property type="entry name" value="GNAT"/>
    <property type="match status" value="1"/>
</dbReference>
<dbReference type="SUPFAM" id="SSF55729">
    <property type="entry name" value="Acyl-CoA N-acyltransferases (Nat)"/>
    <property type="match status" value="1"/>
</dbReference>
<dbReference type="InterPro" id="IPR000182">
    <property type="entry name" value="GNAT_dom"/>
</dbReference>
<dbReference type="Gene3D" id="3.40.630.30">
    <property type="match status" value="1"/>
</dbReference>
<dbReference type="HOGENOM" id="CLU_013985_23_2_5"/>
<dbReference type="InterPro" id="IPR050680">
    <property type="entry name" value="YpeA/RimI_acetyltransf"/>
</dbReference>
<name>Q2N954_ERYLH</name>
<dbReference type="KEGG" id="eli:ELI_08475"/>
<evidence type="ECO:0000313" key="5">
    <source>
        <dbReference type="Proteomes" id="UP000008808"/>
    </source>
</evidence>
<keyword evidence="2" id="KW-0012">Acyltransferase</keyword>
<keyword evidence="5" id="KW-1185">Reference proteome</keyword>
<dbReference type="STRING" id="314225.ELI_08475"/>
<sequence>MIDDLDRIMAVMEVAFDPQWGEAWNRRQIEGSLVLPTTHYRLLGSDGQSPADGEPAAAFALVRAAPGEEELLLIGVVPEERRRGLGAQLLEILCEDARARAADRLFLEMRENNPAQRLYRACGFHPIGRRKEYYKTSDGMRIDAITFAKSL</sequence>
<dbReference type="Pfam" id="PF00583">
    <property type="entry name" value="Acetyltransf_1"/>
    <property type="match status" value="1"/>
</dbReference>
<organism evidence="4 5">
    <name type="scientific">Erythrobacter litoralis (strain HTCC2594)</name>
    <dbReference type="NCBI Taxonomy" id="314225"/>
    <lineage>
        <taxon>Bacteria</taxon>
        <taxon>Pseudomonadati</taxon>
        <taxon>Pseudomonadota</taxon>
        <taxon>Alphaproteobacteria</taxon>
        <taxon>Sphingomonadales</taxon>
        <taxon>Erythrobacteraceae</taxon>
        <taxon>Erythrobacter/Porphyrobacter group</taxon>
        <taxon>Erythrobacter</taxon>
    </lineage>
</organism>
<dbReference type="eggNOG" id="COG0456">
    <property type="taxonomic scope" value="Bacteria"/>
</dbReference>
<gene>
    <name evidence="4" type="ordered locus">ELI_08475</name>
</gene>
<dbReference type="OrthoDB" id="9804026at2"/>
<dbReference type="CDD" id="cd04301">
    <property type="entry name" value="NAT_SF"/>
    <property type="match status" value="1"/>
</dbReference>
<protein>
    <submittedName>
        <fullName evidence="4">Acetyltransferase</fullName>
    </submittedName>
</protein>
<keyword evidence="1 4" id="KW-0808">Transferase</keyword>
<dbReference type="PANTHER" id="PTHR43420">
    <property type="entry name" value="ACETYLTRANSFERASE"/>
    <property type="match status" value="1"/>
</dbReference>
<dbReference type="EMBL" id="CP000157">
    <property type="protein sequence ID" value="ABC63787.1"/>
    <property type="molecule type" value="Genomic_DNA"/>
</dbReference>
<evidence type="ECO:0000256" key="1">
    <source>
        <dbReference type="ARBA" id="ARBA00022679"/>
    </source>
</evidence>
<dbReference type="GO" id="GO:0016747">
    <property type="term" value="F:acyltransferase activity, transferring groups other than amino-acyl groups"/>
    <property type="evidence" value="ECO:0007669"/>
    <property type="project" value="InterPro"/>
</dbReference>
<reference evidence="5" key="1">
    <citation type="journal article" date="2009" name="J. Bacteriol.">
        <title>Complete genome sequence of Erythrobacter litoralis HTCC2594.</title>
        <authorList>
            <person name="Oh H.M."/>
            <person name="Giovannoni S.J."/>
            <person name="Ferriera S."/>
            <person name="Johnson J."/>
            <person name="Cho J.C."/>
        </authorList>
    </citation>
    <scope>NUCLEOTIDE SEQUENCE [LARGE SCALE GENOMIC DNA]</scope>
    <source>
        <strain evidence="5">HTCC2594</strain>
    </source>
</reference>
<evidence type="ECO:0000313" key="4">
    <source>
        <dbReference type="EMBL" id="ABC63787.1"/>
    </source>
</evidence>